<sequence length="168" mass="18515">MLTNWSYRGIPTYQQLSMLGDLSPYLEDGPLEDLRANPSQPEEVDAGASIYVAEEDQCSYCSAPVPFKDTEVAFCEADKCKLPRCAVSMAVCSSSPSWVCVSCNRSVSNLAPESLFTLHRYLMCVDSEQEGSMSLQKAEVVLSKLLCPFCGVLLQKRQPLYLLPTSPV</sequence>
<evidence type="ECO:0000313" key="2">
    <source>
        <dbReference type="EMBL" id="KAJ9557636.1"/>
    </source>
</evidence>
<dbReference type="GO" id="GO:0004402">
    <property type="term" value="F:histone acetyltransferase activity"/>
    <property type="evidence" value="ECO:0007669"/>
    <property type="project" value="InterPro"/>
</dbReference>
<reference evidence="2" key="1">
    <citation type="submission" date="2023-03" db="EMBL/GenBank/DDBJ databases">
        <title>Chromosome-scale reference genome and RAD-based genetic map of yellow starthistle (Centaurea solstitialis) reveal putative structural variation and QTLs associated with invader traits.</title>
        <authorList>
            <person name="Reatini B."/>
            <person name="Cang F.A."/>
            <person name="Jiang Q."/>
            <person name="Mckibben M.T.W."/>
            <person name="Barker M.S."/>
            <person name="Rieseberg L.H."/>
            <person name="Dlugosch K.M."/>
        </authorList>
    </citation>
    <scope>NUCLEOTIDE SEQUENCE</scope>
    <source>
        <strain evidence="2">CAN-66</strain>
        <tissue evidence="2">Leaf</tissue>
    </source>
</reference>
<dbReference type="GO" id="GO:0006384">
    <property type="term" value="P:transcription initiation at RNA polymerase III promoter"/>
    <property type="evidence" value="ECO:0007669"/>
    <property type="project" value="InterPro"/>
</dbReference>
<gene>
    <name evidence="2" type="ORF">OSB04_012250</name>
</gene>
<accession>A0AA38TLQ0</accession>
<proteinExistence type="predicted"/>
<dbReference type="Proteomes" id="UP001172457">
    <property type="component" value="Chromosome 3"/>
</dbReference>
<keyword evidence="3" id="KW-1185">Reference proteome</keyword>
<dbReference type="AlphaFoldDB" id="A0AA38TLQ0"/>
<organism evidence="2 3">
    <name type="scientific">Centaurea solstitialis</name>
    <name type="common">yellow star-thistle</name>
    <dbReference type="NCBI Taxonomy" id="347529"/>
    <lineage>
        <taxon>Eukaryota</taxon>
        <taxon>Viridiplantae</taxon>
        <taxon>Streptophyta</taxon>
        <taxon>Embryophyta</taxon>
        <taxon>Tracheophyta</taxon>
        <taxon>Spermatophyta</taxon>
        <taxon>Magnoliopsida</taxon>
        <taxon>eudicotyledons</taxon>
        <taxon>Gunneridae</taxon>
        <taxon>Pentapetalae</taxon>
        <taxon>asterids</taxon>
        <taxon>campanulids</taxon>
        <taxon>Asterales</taxon>
        <taxon>Asteraceae</taxon>
        <taxon>Carduoideae</taxon>
        <taxon>Cardueae</taxon>
        <taxon>Centaureinae</taxon>
        <taxon>Centaurea</taxon>
    </lineage>
</organism>
<dbReference type="EMBL" id="JARYMX010000003">
    <property type="protein sequence ID" value="KAJ9557636.1"/>
    <property type="molecule type" value="Genomic_DNA"/>
</dbReference>
<feature type="domain" description="Transcription factor IIIC putative zinc-finger" evidence="1">
    <location>
        <begin position="55"/>
        <end position="110"/>
    </location>
</feature>
<name>A0AA38TLQ0_9ASTR</name>
<dbReference type="InterPro" id="IPR044230">
    <property type="entry name" value="GTF3C4"/>
</dbReference>
<dbReference type="PANTHER" id="PTHR15496">
    <property type="entry name" value="GENERAL TRANSCRIPTION FACTOR 3C POLYPEPTIDE 4 FAMILY"/>
    <property type="match status" value="1"/>
</dbReference>
<dbReference type="PANTHER" id="PTHR15496:SF2">
    <property type="entry name" value="GENERAL TRANSCRIPTION FACTOR 3C POLYPEPTIDE 4"/>
    <property type="match status" value="1"/>
</dbReference>
<evidence type="ECO:0000259" key="1">
    <source>
        <dbReference type="Pfam" id="PF12660"/>
    </source>
</evidence>
<dbReference type="GO" id="GO:0000127">
    <property type="term" value="C:transcription factor TFIIIC complex"/>
    <property type="evidence" value="ECO:0007669"/>
    <property type="project" value="InterPro"/>
</dbReference>
<protein>
    <recommendedName>
        <fullName evidence="1">Transcription factor IIIC putative zinc-finger domain-containing protein</fullName>
    </recommendedName>
</protein>
<evidence type="ECO:0000313" key="3">
    <source>
        <dbReference type="Proteomes" id="UP001172457"/>
    </source>
</evidence>
<dbReference type="Pfam" id="PF12660">
    <property type="entry name" value="zf-TFIIIC"/>
    <property type="match status" value="1"/>
</dbReference>
<dbReference type="InterPro" id="IPR024764">
    <property type="entry name" value="TFIIIC_Znf"/>
</dbReference>
<comment type="caution">
    <text evidence="2">The sequence shown here is derived from an EMBL/GenBank/DDBJ whole genome shotgun (WGS) entry which is preliminary data.</text>
</comment>